<dbReference type="AlphaFoldDB" id="A0A2A5J5W7"/>
<dbReference type="Pfam" id="PF00326">
    <property type="entry name" value="Peptidase_S9"/>
    <property type="match status" value="1"/>
</dbReference>
<evidence type="ECO:0000256" key="3">
    <source>
        <dbReference type="ARBA" id="ARBA00022825"/>
    </source>
</evidence>
<dbReference type="Pfam" id="PF07676">
    <property type="entry name" value="PD40"/>
    <property type="match status" value="1"/>
</dbReference>
<gene>
    <name evidence="4" type="ORF">CHR55_22940</name>
</gene>
<dbReference type="Gene3D" id="2.120.10.30">
    <property type="entry name" value="TolB, C-terminal domain"/>
    <property type="match status" value="2"/>
</dbReference>
<dbReference type="Gene3D" id="3.40.50.1820">
    <property type="entry name" value="alpha/beta hydrolase"/>
    <property type="match status" value="1"/>
</dbReference>
<dbReference type="GO" id="GO:0006508">
    <property type="term" value="P:proteolysis"/>
    <property type="evidence" value="ECO:0007669"/>
    <property type="project" value="InterPro"/>
</dbReference>
<keyword evidence="3" id="KW-0645">Protease</keyword>
<evidence type="ECO:0000256" key="1">
    <source>
        <dbReference type="ARBA" id="ARBA00022729"/>
    </source>
</evidence>
<evidence type="ECO:0000256" key="2">
    <source>
        <dbReference type="ARBA" id="ARBA00022801"/>
    </source>
</evidence>
<dbReference type="Proteomes" id="UP000230886">
    <property type="component" value="Unassembled WGS sequence"/>
</dbReference>
<evidence type="ECO:0000313" key="5">
    <source>
        <dbReference type="Proteomes" id="UP000230886"/>
    </source>
</evidence>
<proteinExistence type="predicted"/>
<name>A0A2A5J5W7_RHOSG</name>
<dbReference type="EMBL" id="NOVD01000021">
    <property type="protein sequence ID" value="PCK24984.1"/>
    <property type="molecule type" value="Genomic_DNA"/>
</dbReference>
<dbReference type="InterPro" id="IPR011042">
    <property type="entry name" value="6-blade_b-propeller_TolB-like"/>
</dbReference>
<keyword evidence="2" id="KW-0378">Hydrolase</keyword>
<organism evidence="4 5">
    <name type="scientific">Rhodococcus qingshengii</name>
    <dbReference type="NCBI Taxonomy" id="334542"/>
    <lineage>
        <taxon>Bacteria</taxon>
        <taxon>Bacillati</taxon>
        <taxon>Actinomycetota</taxon>
        <taxon>Actinomycetes</taxon>
        <taxon>Mycobacteriales</taxon>
        <taxon>Nocardiaceae</taxon>
        <taxon>Rhodococcus</taxon>
        <taxon>Rhodococcus erythropolis group</taxon>
    </lineage>
</organism>
<dbReference type="SUPFAM" id="SSF82171">
    <property type="entry name" value="DPP6 N-terminal domain-like"/>
    <property type="match status" value="1"/>
</dbReference>
<dbReference type="KEGG" id="rqi:C1M55_18740"/>
<sequence>MVTQIPELHAGTPFDELDDYIALARLSGLVLSPDGSLLICARAVLDDKSAEYVSSLWEIDPEGRRPARRLTWGSTSESGAAFAFDGDVLFTATRAVPGESDPQPALWRLPAAGGEAQLLISRPGGVSSVSAAKAAPTFVAQTSVMASAISLDQDDQVRSARKDKKVTAMLHTGYPVRHWDHDLGPDHPHLVVAETDSKESVELRDITPTAGAALRETSTTISDDGLFVVTTWTVGDASAARRSTLVRIDTVTGDRVTLVDEADADVYNPVLSPDGTKLAFIRETLTTPESAPRMTLQLYDFGSGAVTGVADGWDRWPTSLAWLPDGSGLVVTADDGGRGPIFTIDLWGQPVRLTADDAAYTDLRVAPDGESIYALRASYEAPPHVVRVDLRSGEITALRGPDTLPELPGTLTEITARAEDGSTVRSWLALPTGAAPHAPVPLLLWVHGGPLGSWNTWSWRWNPWLLVAKGYAVLLPDPALSTGYGQDFVQRGWGQWGKAPFTDLMAITDAAVAQPEIDPKRTGAMGGSFGGYMANWIAGHTNRFDAIVTHASLWALDQFGPTTDAAWYWQREMSPEMAVENSPHLYVADITTPMLVIHGDKDYRVPIGEGLRLWYELLAESGLPADDDGKTDHRFLYFPDENHWVLKPQHTKIWYEVVTAFLSEHVLGEDVALPEILG</sequence>
<dbReference type="PANTHER" id="PTHR42776:SF13">
    <property type="entry name" value="DIPEPTIDYL-PEPTIDASE 5"/>
    <property type="match status" value="1"/>
</dbReference>
<evidence type="ECO:0000313" key="4">
    <source>
        <dbReference type="EMBL" id="PCK24984.1"/>
    </source>
</evidence>
<dbReference type="GO" id="GO:0004252">
    <property type="term" value="F:serine-type endopeptidase activity"/>
    <property type="evidence" value="ECO:0007669"/>
    <property type="project" value="TreeGrafter"/>
</dbReference>
<dbReference type="InterPro" id="IPR011659">
    <property type="entry name" value="WD40"/>
</dbReference>
<keyword evidence="3" id="KW-0720">Serine protease</keyword>
<reference evidence="4 5" key="1">
    <citation type="submission" date="2017-07" db="EMBL/GenBank/DDBJ databases">
        <title>Draft sequence of Rhodococcus enclensis 23b-28.</title>
        <authorList>
            <person name="Besaury L."/>
            <person name="Sancelme M."/>
            <person name="Amato P."/>
            <person name="Lallement A."/>
            <person name="Delort A.-M."/>
        </authorList>
    </citation>
    <scope>NUCLEOTIDE SEQUENCE [LARGE SCALE GENOMIC DNA]</scope>
    <source>
        <strain evidence="4 5">23b-28</strain>
    </source>
</reference>
<dbReference type="PANTHER" id="PTHR42776">
    <property type="entry name" value="SERINE PEPTIDASE S9 FAMILY MEMBER"/>
    <property type="match status" value="1"/>
</dbReference>
<keyword evidence="1" id="KW-0732">Signal</keyword>
<comment type="caution">
    <text evidence="4">The sequence shown here is derived from an EMBL/GenBank/DDBJ whole genome shotgun (WGS) entry which is preliminary data.</text>
</comment>
<dbReference type="SUPFAM" id="SSF53474">
    <property type="entry name" value="alpha/beta-Hydrolases"/>
    <property type="match status" value="1"/>
</dbReference>
<dbReference type="InterPro" id="IPR029058">
    <property type="entry name" value="AB_hydrolase_fold"/>
</dbReference>
<accession>A0A2A5J5W7</accession>
<protein>
    <submittedName>
        <fullName evidence="4">S9 family peptidase</fullName>
    </submittedName>
</protein>
<dbReference type="InterPro" id="IPR001375">
    <property type="entry name" value="Peptidase_S9_cat"/>
</dbReference>